<organism evidence="3 4">
    <name type="scientific">Paspalum notatum var. saurae</name>
    <dbReference type="NCBI Taxonomy" id="547442"/>
    <lineage>
        <taxon>Eukaryota</taxon>
        <taxon>Viridiplantae</taxon>
        <taxon>Streptophyta</taxon>
        <taxon>Embryophyta</taxon>
        <taxon>Tracheophyta</taxon>
        <taxon>Spermatophyta</taxon>
        <taxon>Magnoliopsida</taxon>
        <taxon>Liliopsida</taxon>
        <taxon>Poales</taxon>
        <taxon>Poaceae</taxon>
        <taxon>PACMAD clade</taxon>
        <taxon>Panicoideae</taxon>
        <taxon>Andropogonodae</taxon>
        <taxon>Paspaleae</taxon>
        <taxon>Paspalinae</taxon>
        <taxon>Paspalum</taxon>
    </lineage>
</organism>
<evidence type="ECO:0000256" key="1">
    <source>
        <dbReference type="SAM" id="MobiDB-lite"/>
    </source>
</evidence>
<evidence type="ECO:0000313" key="3">
    <source>
        <dbReference type="EMBL" id="WVZ78946.1"/>
    </source>
</evidence>
<name>A0AAQ3TST1_PASNO</name>
<sequence length="150" mass="15746">MAPPLVQDPSSAVALLSLFLLPTMNPSPRTEEPADEDDEDEKRRAGDHRHMAASSVGSSGLQAPQRGWPCAADGGAEQELPSSFGAEPSPMRASMAAGEQRGGSGGWRSTEDAGGGPAEGEGRRKRRPKSRGEGAAADGQKEKERGNIYY</sequence>
<feature type="signal peptide" evidence="2">
    <location>
        <begin position="1"/>
        <end position="26"/>
    </location>
</feature>
<proteinExistence type="predicted"/>
<dbReference type="Proteomes" id="UP001341281">
    <property type="component" value="Chromosome 06"/>
</dbReference>
<feature type="compositionally biased region" description="Basic and acidic residues" evidence="1">
    <location>
        <begin position="139"/>
        <end position="150"/>
    </location>
</feature>
<accession>A0AAQ3TST1</accession>
<gene>
    <name evidence="3" type="ORF">U9M48_026583</name>
</gene>
<keyword evidence="2" id="KW-0732">Signal</keyword>
<dbReference type="EMBL" id="CP144750">
    <property type="protein sequence ID" value="WVZ78946.1"/>
    <property type="molecule type" value="Genomic_DNA"/>
</dbReference>
<dbReference type="AlphaFoldDB" id="A0AAQ3TST1"/>
<evidence type="ECO:0000256" key="2">
    <source>
        <dbReference type="SAM" id="SignalP"/>
    </source>
</evidence>
<keyword evidence="4" id="KW-1185">Reference proteome</keyword>
<feature type="chain" id="PRO_5042848998" evidence="2">
    <location>
        <begin position="27"/>
        <end position="150"/>
    </location>
</feature>
<evidence type="ECO:0000313" key="4">
    <source>
        <dbReference type="Proteomes" id="UP001341281"/>
    </source>
</evidence>
<reference evidence="3 4" key="1">
    <citation type="submission" date="2024-02" db="EMBL/GenBank/DDBJ databases">
        <title>High-quality chromosome-scale genome assembly of Pensacola bahiagrass (Paspalum notatum Flugge var. saurae).</title>
        <authorList>
            <person name="Vega J.M."/>
            <person name="Podio M."/>
            <person name="Orjuela J."/>
            <person name="Siena L.A."/>
            <person name="Pessino S.C."/>
            <person name="Combes M.C."/>
            <person name="Mariac C."/>
            <person name="Albertini E."/>
            <person name="Pupilli F."/>
            <person name="Ortiz J.P.A."/>
            <person name="Leblanc O."/>
        </authorList>
    </citation>
    <scope>NUCLEOTIDE SEQUENCE [LARGE SCALE GENOMIC DNA]</scope>
    <source>
        <strain evidence="3">R1</strain>
        <tissue evidence="3">Leaf</tissue>
    </source>
</reference>
<feature type="region of interest" description="Disordered" evidence="1">
    <location>
        <begin position="22"/>
        <end position="150"/>
    </location>
</feature>
<protein>
    <submittedName>
        <fullName evidence="3">Uncharacterized protein</fullName>
    </submittedName>
</protein>
<feature type="compositionally biased region" description="Basic and acidic residues" evidence="1">
    <location>
        <begin position="41"/>
        <end position="50"/>
    </location>
</feature>